<dbReference type="NCBIfam" id="TIGR03652">
    <property type="entry name" value="FeS_repair_RIC"/>
    <property type="match status" value="1"/>
</dbReference>
<keyword evidence="3" id="KW-0479">Metal-binding</keyword>
<evidence type="ECO:0000256" key="4">
    <source>
        <dbReference type="ARBA" id="ARBA00023004"/>
    </source>
</evidence>
<dbReference type="InterPro" id="IPR012312">
    <property type="entry name" value="Hemerythrin-like"/>
</dbReference>
<dbReference type="Gene3D" id="1.20.120.520">
    <property type="entry name" value="nmb1532 protein domain like"/>
    <property type="match status" value="1"/>
</dbReference>
<dbReference type="GO" id="GO:0046872">
    <property type="term" value="F:metal ion binding"/>
    <property type="evidence" value="ECO:0007669"/>
    <property type="project" value="UniProtKB-KW"/>
</dbReference>
<dbReference type="GO" id="GO:0005737">
    <property type="term" value="C:cytoplasm"/>
    <property type="evidence" value="ECO:0007669"/>
    <property type="project" value="UniProtKB-SubCell"/>
</dbReference>
<dbReference type="RefSeq" id="WP_173417609.1">
    <property type="nucleotide sequence ID" value="NZ_CP054139.1"/>
</dbReference>
<evidence type="ECO:0000259" key="5">
    <source>
        <dbReference type="Pfam" id="PF01814"/>
    </source>
</evidence>
<name>A0A7D4QG69_9SPHI</name>
<dbReference type="PANTHER" id="PTHR36438">
    <property type="entry name" value="IRON-SULFUR CLUSTER REPAIR PROTEIN YTFE"/>
    <property type="match status" value="1"/>
</dbReference>
<evidence type="ECO:0000259" key="6">
    <source>
        <dbReference type="Pfam" id="PF10006"/>
    </source>
</evidence>
<dbReference type="KEGG" id="mmab:HQ865_25500"/>
<dbReference type="InterPro" id="IPR018720">
    <property type="entry name" value="DUF2249"/>
</dbReference>
<proteinExistence type="predicted"/>
<dbReference type="AlphaFoldDB" id="A0A7D4QG69"/>
<keyword evidence="4" id="KW-0408">Iron</keyword>
<comment type="subcellular location">
    <subcellularLocation>
        <location evidence="1">Cytoplasm</location>
    </subcellularLocation>
</comment>
<gene>
    <name evidence="7" type="primary">ric</name>
    <name evidence="7" type="ORF">HQ865_25500</name>
</gene>
<reference evidence="7 8" key="1">
    <citation type="submission" date="2020-05" db="EMBL/GenBank/DDBJ databases">
        <title>Mucilaginibacter mali sp. nov.</title>
        <authorList>
            <person name="Kim H.S."/>
            <person name="Lee K.C."/>
            <person name="Suh M.K."/>
            <person name="Kim J.-S."/>
            <person name="Han K.-I."/>
            <person name="Eom M.K."/>
            <person name="Shin Y.K."/>
            <person name="Lee J.-S."/>
        </authorList>
    </citation>
    <scope>NUCLEOTIDE SEQUENCE [LARGE SCALE GENOMIC DNA]</scope>
    <source>
        <strain evidence="7 8">G2-14</strain>
    </source>
</reference>
<protein>
    <submittedName>
        <fullName evidence="7">Iron-sulfur cluster repair di-iron protein</fullName>
    </submittedName>
</protein>
<feature type="domain" description="DUF2249" evidence="6">
    <location>
        <begin position="11"/>
        <end position="80"/>
    </location>
</feature>
<accession>A0A7D4QG69</accession>
<keyword evidence="2" id="KW-0963">Cytoplasm</keyword>
<evidence type="ECO:0000313" key="8">
    <source>
        <dbReference type="Proteomes" id="UP000505355"/>
    </source>
</evidence>
<keyword evidence="8" id="KW-1185">Reference proteome</keyword>
<dbReference type="EMBL" id="CP054139">
    <property type="protein sequence ID" value="QKJ32964.1"/>
    <property type="molecule type" value="Genomic_DNA"/>
</dbReference>
<dbReference type="Pfam" id="PF01814">
    <property type="entry name" value="Hemerythrin"/>
    <property type="match status" value="1"/>
</dbReference>
<dbReference type="PANTHER" id="PTHR36438:SF1">
    <property type="entry name" value="IRON-SULFUR CLUSTER REPAIR PROTEIN YTFE"/>
    <property type="match status" value="1"/>
</dbReference>
<evidence type="ECO:0000256" key="2">
    <source>
        <dbReference type="ARBA" id="ARBA00022490"/>
    </source>
</evidence>
<evidence type="ECO:0000256" key="1">
    <source>
        <dbReference type="ARBA" id="ARBA00004496"/>
    </source>
</evidence>
<organism evidence="7 8">
    <name type="scientific">Mucilaginibacter mali</name>
    <dbReference type="NCBI Taxonomy" id="2740462"/>
    <lineage>
        <taxon>Bacteria</taxon>
        <taxon>Pseudomonadati</taxon>
        <taxon>Bacteroidota</taxon>
        <taxon>Sphingobacteriia</taxon>
        <taxon>Sphingobacteriales</taxon>
        <taxon>Sphingobacteriaceae</taxon>
        <taxon>Mucilaginibacter</taxon>
    </lineage>
</organism>
<evidence type="ECO:0000256" key="3">
    <source>
        <dbReference type="ARBA" id="ARBA00022723"/>
    </source>
</evidence>
<dbReference type="Proteomes" id="UP000505355">
    <property type="component" value="Chromosome"/>
</dbReference>
<sequence length="319" mass="35932">MNQTEELQPEVLDVTIIEPRLKHPTIFARFDALLPGAALIIHNDHDPKPLYYQLLGERGNCFTWNYLENGPQTWEVEIRKNETGEQAQTLGEIVAKDLRKAEVFKKLGLDFCCGGKKTLEAACREKGLDVLTVRAELEKPQTVPAAAQHDFGSWSLAFLADYVVNVHHAYVKTNLPMLLELSEKVAKRHGGAHQELITVYNKVTAMGSELLLHLKKEETILFPYIKQLEARANGQDVPLTFSSVKEPVAVMENDHDIVGRLAEDIKALTNNYTLPENACNSYGLLFKKLEEFENDLHMHIHLENNILFPKAIALEQAGS</sequence>
<feature type="domain" description="Hemerythrin-like" evidence="5">
    <location>
        <begin position="164"/>
        <end position="311"/>
    </location>
</feature>
<dbReference type="InterPro" id="IPR019903">
    <property type="entry name" value="RIC_family"/>
</dbReference>
<dbReference type="Pfam" id="PF04405">
    <property type="entry name" value="ScdA_N"/>
    <property type="match status" value="1"/>
</dbReference>
<evidence type="ECO:0000313" key="7">
    <source>
        <dbReference type="EMBL" id="QKJ32964.1"/>
    </source>
</evidence>
<dbReference type="Pfam" id="PF10006">
    <property type="entry name" value="DUF2249"/>
    <property type="match status" value="1"/>
</dbReference>